<dbReference type="PANTHER" id="PTHR10272:SF0">
    <property type="entry name" value="PLATELET-ACTIVATING FACTOR ACETYLHYDROLASE"/>
    <property type="match status" value="1"/>
</dbReference>
<dbReference type="PANTHER" id="PTHR10272">
    <property type="entry name" value="PLATELET-ACTIVATING FACTOR ACETYLHYDROLASE"/>
    <property type="match status" value="1"/>
</dbReference>
<evidence type="ECO:0000313" key="4">
    <source>
        <dbReference type="EMBL" id="SEM60626.1"/>
    </source>
</evidence>
<dbReference type="Pfam" id="PF03403">
    <property type="entry name" value="PAF-AH_p_II"/>
    <property type="match status" value="2"/>
</dbReference>
<dbReference type="STRING" id="46177.SAMN05660976_05570"/>
<proteinExistence type="predicted"/>
<keyword evidence="5" id="KW-1185">Reference proteome</keyword>
<evidence type="ECO:0000256" key="2">
    <source>
        <dbReference type="ARBA" id="ARBA00022963"/>
    </source>
</evidence>
<name>A0A1H7ZQR9_9ACTN</name>
<reference evidence="4 5" key="1">
    <citation type="submission" date="2016-10" db="EMBL/GenBank/DDBJ databases">
        <authorList>
            <person name="de Groot N.N."/>
        </authorList>
    </citation>
    <scope>NUCLEOTIDE SEQUENCE [LARGE SCALE GENOMIC DNA]</scope>
    <source>
        <strain evidence="4 5">DSM 43357</strain>
    </source>
</reference>
<gene>
    <name evidence="4" type="ORF">SAMN05660976_05570</name>
</gene>
<dbReference type="GO" id="GO:0016042">
    <property type="term" value="P:lipid catabolic process"/>
    <property type="evidence" value="ECO:0007669"/>
    <property type="project" value="UniProtKB-KW"/>
</dbReference>
<evidence type="ECO:0000256" key="1">
    <source>
        <dbReference type="ARBA" id="ARBA00022801"/>
    </source>
</evidence>
<dbReference type="AlphaFoldDB" id="A0A1H7ZQR9"/>
<dbReference type="InterPro" id="IPR029058">
    <property type="entry name" value="AB_hydrolase_fold"/>
</dbReference>
<keyword evidence="1 4" id="KW-0378">Hydrolase</keyword>
<dbReference type="SUPFAM" id="SSF53474">
    <property type="entry name" value="alpha/beta-Hydrolases"/>
    <property type="match status" value="1"/>
</dbReference>
<dbReference type="Proteomes" id="UP000198953">
    <property type="component" value="Unassembled WGS sequence"/>
</dbReference>
<dbReference type="EMBL" id="FOBF01000015">
    <property type="protein sequence ID" value="SEM60626.1"/>
    <property type="molecule type" value="Genomic_DNA"/>
</dbReference>
<dbReference type="Gene3D" id="3.40.50.1820">
    <property type="entry name" value="alpha/beta hydrolase"/>
    <property type="match status" value="1"/>
</dbReference>
<protein>
    <submittedName>
        <fullName evidence="4">Alpha/beta hydrolase family protein</fullName>
    </submittedName>
</protein>
<keyword evidence="2" id="KW-0442">Lipid degradation</keyword>
<accession>A0A1H7ZQR9</accession>
<evidence type="ECO:0000313" key="5">
    <source>
        <dbReference type="Proteomes" id="UP000198953"/>
    </source>
</evidence>
<sequence>MSPTTRKTILRNPMTKTLTKTPTNTKAVTKSVALVLTALAAAVHLTPPASALASGPGTPDSAVEAPLRPALPAPTGKALVGTARLHLVDPARRDPWNRDAARRELMVSLWYPAAKATGRRAPYVTPQESAAILASAPGGKDLPPGTLTGTRTHAWLDAPVRSPRGGLPLVLMSPGFSFPRATLTSLAEDLASRGYLVAAVEHTYESVATTFPDGRTTSCLACVRGQDGAKVAESRVADVRFVLDELTRGRWGAAVDGDRIAMAGHSMGGNTALHAMRADSRIKAGVNLDGTIIPLPSGPLARPFMLVGAPETHAPGGTDASWRTSWPGLTGPRRWITVAGADHAAFVDHAVLRPQLGLPAQELDGERALRVTRAHLAAFLDRHLRGGRTPEPAFPEVETHG</sequence>
<evidence type="ECO:0000256" key="3">
    <source>
        <dbReference type="ARBA" id="ARBA00023098"/>
    </source>
</evidence>
<organism evidence="4 5">
    <name type="scientific">Nonomuraea pusilla</name>
    <dbReference type="NCBI Taxonomy" id="46177"/>
    <lineage>
        <taxon>Bacteria</taxon>
        <taxon>Bacillati</taxon>
        <taxon>Actinomycetota</taxon>
        <taxon>Actinomycetes</taxon>
        <taxon>Streptosporangiales</taxon>
        <taxon>Streptosporangiaceae</taxon>
        <taxon>Nonomuraea</taxon>
    </lineage>
</organism>
<dbReference type="GO" id="GO:0003847">
    <property type="term" value="F:1-alkyl-2-acetylglycerophosphocholine esterase activity"/>
    <property type="evidence" value="ECO:0007669"/>
    <property type="project" value="TreeGrafter"/>
</dbReference>
<dbReference type="OrthoDB" id="569821at2"/>
<keyword evidence="3" id="KW-0443">Lipid metabolism</keyword>